<proteinExistence type="predicted"/>
<keyword evidence="2" id="KW-1185">Reference proteome</keyword>
<reference evidence="1" key="1">
    <citation type="submission" date="2015-10" db="EMBL/GenBank/DDBJ databases">
        <title>Description of Candidatus Tenderia electrophaga gen. nov, sp. nov., an Uncultivated Electroautotroph from a Biocathode Enrichment.</title>
        <authorList>
            <person name="Eddie B.J."/>
            <person name="Malanoski A.P."/>
            <person name="Wang Z."/>
            <person name="Hall R.J."/>
            <person name="Oh S.D."/>
            <person name="Heiner C."/>
            <person name="Lin B."/>
            <person name="Strycharz-Glaven S.M."/>
        </authorList>
    </citation>
    <scope>NUCLEOTIDE SEQUENCE [LARGE SCALE GENOMIC DNA]</scope>
    <source>
        <strain evidence="1">NRL1</strain>
        <plasmid evidence="1">unnamed</plasmid>
    </source>
</reference>
<evidence type="ECO:0000313" key="1">
    <source>
        <dbReference type="EMBL" id="ALP54937.1"/>
    </source>
</evidence>
<sequence>MPDYSSQSCRIGDCQEIVADDLGKIMLAGDWERPEMPAIYARKLAPDKGAMAELVKRQNRQMII</sequence>
<dbReference type="Proteomes" id="UP000055136">
    <property type="component" value="Plasmid unnamed"/>
</dbReference>
<name>A0A0S2TIF0_9GAMM</name>
<evidence type="ECO:0000313" key="2">
    <source>
        <dbReference type="Proteomes" id="UP000055136"/>
    </source>
</evidence>
<protein>
    <submittedName>
        <fullName evidence="1">Uncharacterized protein</fullName>
    </submittedName>
</protein>
<accession>A0A0S2TIF0</accession>
<dbReference type="AlphaFoldDB" id="A0A0S2TIF0"/>
<keyword evidence="1" id="KW-0614">Plasmid</keyword>
<geneLocation type="plasmid" evidence="1 2">
    <name>unnamed</name>
</geneLocation>
<dbReference type="EMBL" id="CP013100">
    <property type="protein sequence ID" value="ALP54937.1"/>
    <property type="molecule type" value="Genomic_DNA"/>
</dbReference>
<organism evidence="1 2">
    <name type="scientific">Candidatus Tenderia electrophaga</name>
    <dbReference type="NCBI Taxonomy" id="1748243"/>
    <lineage>
        <taxon>Bacteria</taxon>
        <taxon>Pseudomonadati</taxon>
        <taxon>Pseudomonadota</taxon>
        <taxon>Gammaproteobacteria</taxon>
        <taxon>Candidatus Tenderiales</taxon>
        <taxon>Candidatus Tenderiaceae</taxon>
        <taxon>Candidatus Tenderia</taxon>
    </lineage>
</organism>
<dbReference type="KEGG" id="tee:Tel_16915"/>
<gene>
    <name evidence="1" type="ORF">Tel_16915</name>
</gene>